<evidence type="ECO:0000256" key="3">
    <source>
        <dbReference type="PROSITE-ProRule" id="PRU00221"/>
    </source>
</evidence>
<dbReference type="PANTHER" id="PTHR19876:SF2">
    <property type="entry name" value="COATOMER SUBUNIT BETA"/>
    <property type="match status" value="1"/>
</dbReference>
<dbReference type="GO" id="GO:0030126">
    <property type="term" value="C:COPI vesicle coat"/>
    <property type="evidence" value="ECO:0007669"/>
    <property type="project" value="TreeGrafter"/>
</dbReference>
<dbReference type="Gramene" id="GBG81576">
    <property type="protein sequence ID" value="GBG81576"/>
    <property type="gene ID" value="CBR_g32568"/>
</dbReference>
<accession>A0A388LGY9</accession>
<dbReference type="GO" id="GO:0006891">
    <property type="term" value="P:intra-Golgi vesicle-mediated transport"/>
    <property type="evidence" value="ECO:0007669"/>
    <property type="project" value="TreeGrafter"/>
</dbReference>
<feature type="region of interest" description="Disordered" evidence="4">
    <location>
        <begin position="351"/>
        <end position="398"/>
    </location>
</feature>
<feature type="compositionally biased region" description="Basic and acidic residues" evidence="4">
    <location>
        <begin position="382"/>
        <end position="398"/>
    </location>
</feature>
<dbReference type="OrthoDB" id="361494at2759"/>
<dbReference type="SUPFAM" id="SSF50978">
    <property type="entry name" value="WD40 repeat-like"/>
    <property type="match status" value="1"/>
</dbReference>
<gene>
    <name evidence="5" type="ORF">CBR_g32568</name>
</gene>
<dbReference type="PROSITE" id="PS50082">
    <property type="entry name" value="WD_REPEATS_2"/>
    <property type="match status" value="1"/>
</dbReference>
<dbReference type="Gene3D" id="2.130.10.10">
    <property type="entry name" value="YVTN repeat-like/Quinoprotein amine dehydrogenase"/>
    <property type="match status" value="1"/>
</dbReference>
<keyword evidence="2" id="KW-0677">Repeat</keyword>
<reference evidence="5 6" key="1">
    <citation type="journal article" date="2018" name="Cell">
        <title>The Chara Genome: Secondary Complexity and Implications for Plant Terrestrialization.</title>
        <authorList>
            <person name="Nishiyama T."/>
            <person name="Sakayama H."/>
            <person name="Vries J.D."/>
            <person name="Buschmann H."/>
            <person name="Saint-Marcoux D."/>
            <person name="Ullrich K.K."/>
            <person name="Haas F.B."/>
            <person name="Vanderstraeten L."/>
            <person name="Becker D."/>
            <person name="Lang D."/>
            <person name="Vosolsobe S."/>
            <person name="Rombauts S."/>
            <person name="Wilhelmsson P.K.I."/>
            <person name="Janitza P."/>
            <person name="Kern R."/>
            <person name="Heyl A."/>
            <person name="Rumpler F."/>
            <person name="Villalobos L.I.A.C."/>
            <person name="Clay J.M."/>
            <person name="Skokan R."/>
            <person name="Toyoda A."/>
            <person name="Suzuki Y."/>
            <person name="Kagoshima H."/>
            <person name="Schijlen E."/>
            <person name="Tajeshwar N."/>
            <person name="Catarino B."/>
            <person name="Hetherington A.J."/>
            <person name="Saltykova A."/>
            <person name="Bonnot C."/>
            <person name="Breuninger H."/>
            <person name="Symeonidi A."/>
            <person name="Radhakrishnan G.V."/>
            <person name="Van Nieuwerburgh F."/>
            <person name="Deforce D."/>
            <person name="Chang C."/>
            <person name="Karol K.G."/>
            <person name="Hedrich R."/>
            <person name="Ulvskov P."/>
            <person name="Glockner G."/>
            <person name="Delwiche C.F."/>
            <person name="Petrasek J."/>
            <person name="Van de Peer Y."/>
            <person name="Friml J."/>
            <person name="Beilby M."/>
            <person name="Dolan L."/>
            <person name="Kohara Y."/>
            <person name="Sugano S."/>
            <person name="Fujiyama A."/>
            <person name="Delaux P.-M."/>
            <person name="Quint M."/>
            <person name="TheiBen G."/>
            <person name="Hagemann M."/>
            <person name="Harholt J."/>
            <person name="Dunand C."/>
            <person name="Zachgo S."/>
            <person name="Langdale J."/>
            <person name="Maumus F."/>
            <person name="Straeten D.V.D."/>
            <person name="Gould S.B."/>
            <person name="Rensing S.A."/>
        </authorList>
    </citation>
    <scope>NUCLEOTIDE SEQUENCE [LARGE SCALE GENOMIC DNA]</scope>
    <source>
        <strain evidence="5 6">S276</strain>
    </source>
</reference>
<dbReference type="InterPro" id="IPR001680">
    <property type="entry name" value="WD40_rpt"/>
</dbReference>
<evidence type="ECO:0000256" key="4">
    <source>
        <dbReference type="SAM" id="MobiDB-lite"/>
    </source>
</evidence>
<proteinExistence type="predicted"/>
<keyword evidence="1 3" id="KW-0853">WD repeat</keyword>
<dbReference type="AlphaFoldDB" id="A0A388LGY9"/>
<protein>
    <submittedName>
        <fullName evidence="5">Uncharacterized protein</fullName>
    </submittedName>
</protein>
<feature type="compositionally biased region" description="Polar residues" evidence="4">
    <location>
        <begin position="351"/>
        <end position="362"/>
    </location>
</feature>
<feature type="repeat" description="WD" evidence="3">
    <location>
        <begin position="172"/>
        <end position="214"/>
    </location>
</feature>
<dbReference type="PROSITE" id="PS50294">
    <property type="entry name" value="WD_REPEATS_REGION"/>
    <property type="match status" value="1"/>
</dbReference>
<dbReference type="PANTHER" id="PTHR19876">
    <property type="entry name" value="COATOMER"/>
    <property type="match status" value="1"/>
</dbReference>
<dbReference type="GO" id="GO:0006888">
    <property type="term" value="P:endoplasmic reticulum to Golgi vesicle-mediated transport"/>
    <property type="evidence" value="ECO:0007669"/>
    <property type="project" value="TreeGrafter"/>
</dbReference>
<name>A0A388LGY9_CHABU</name>
<evidence type="ECO:0000313" key="6">
    <source>
        <dbReference type="Proteomes" id="UP000265515"/>
    </source>
</evidence>
<dbReference type="Proteomes" id="UP000265515">
    <property type="component" value="Unassembled WGS sequence"/>
</dbReference>
<dbReference type="EMBL" id="BFEA01000379">
    <property type="protein sequence ID" value="GBG81576.1"/>
    <property type="molecule type" value="Genomic_DNA"/>
</dbReference>
<organism evidence="5 6">
    <name type="scientific">Chara braunii</name>
    <name type="common">Braun's stonewort</name>
    <dbReference type="NCBI Taxonomy" id="69332"/>
    <lineage>
        <taxon>Eukaryota</taxon>
        <taxon>Viridiplantae</taxon>
        <taxon>Streptophyta</taxon>
        <taxon>Charophyceae</taxon>
        <taxon>Charales</taxon>
        <taxon>Characeae</taxon>
        <taxon>Chara</taxon>
    </lineage>
</organism>
<dbReference type="Pfam" id="PF00400">
    <property type="entry name" value="WD40"/>
    <property type="match status" value="1"/>
</dbReference>
<dbReference type="InterPro" id="IPR036322">
    <property type="entry name" value="WD40_repeat_dom_sf"/>
</dbReference>
<dbReference type="InterPro" id="IPR015943">
    <property type="entry name" value="WD40/YVTN_repeat-like_dom_sf"/>
</dbReference>
<keyword evidence="6" id="KW-1185">Reference proteome</keyword>
<evidence type="ECO:0000256" key="1">
    <source>
        <dbReference type="ARBA" id="ARBA00022574"/>
    </source>
</evidence>
<dbReference type="SMART" id="SM00320">
    <property type="entry name" value="WD40"/>
    <property type="match status" value="3"/>
</dbReference>
<comment type="caution">
    <text evidence="5">The sequence shown here is derived from an EMBL/GenBank/DDBJ whole genome shotgun (WGS) entry which is preliminary data.</text>
</comment>
<sequence>MVGSRSAEKFNAVQLWPKLQRNVDSITCLGPLIDGCYIAYRPTYEVKFDTHPSKPWIILVTGPHTLEVWNYEDGNQVGSWRVFGHAIKVAKFMTHQKEWVVMHDDHELIYVYEIHSFTSQRGLMLLRTIQSRGTYVADMATHRNSPYLLTGFRTKYVELWDSELGGWKRTALTGHSKPVVLVTFHPHDANIFATISGDAMVNVWDSRTMSTAQEPLEVCGAICKTMQFCHKQPMPFLILGFVGGLIQIWDYCKGVCVVKMEHTTSQPLRVVLRAAFYHPRLPFIFSASEEGIVKVWSELDYTLMTTYTSGLKRLCSMAAGLDSDTIVLGGDKSFVVVEVAELVKDTESVAVQQTRSHGQGNDQGEHVIRVQGMDESSSASMRKPEERKALESNADSDH</sequence>
<dbReference type="GO" id="GO:0006890">
    <property type="term" value="P:retrograde vesicle-mediated transport, Golgi to endoplasmic reticulum"/>
    <property type="evidence" value="ECO:0007669"/>
    <property type="project" value="TreeGrafter"/>
</dbReference>
<evidence type="ECO:0000313" key="5">
    <source>
        <dbReference type="EMBL" id="GBG81576.1"/>
    </source>
</evidence>
<dbReference type="InterPro" id="IPR050844">
    <property type="entry name" value="Coatomer_complex_subunit"/>
</dbReference>
<dbReference type="GO" id="GO:0006886">
    <property type="term" value="P:intracellular protein transport"/>
    <property type="evidence" value="ECO:0007669"/>
    <property type="project" value="TreeGrafter"/>
</dbReference>
<evidence type="ECO:0000256" key="2">
    <source>
        <dbReference type="ARBA" id="ARBA00022737"/>
    </source>
</evidence>
<dbReference type="STRING" id="69332.A0A388LGY9"/>